<protein>
    <submittedName>
        <fullName evidence="10">ABC transporter permease</fullName>
    </submittedName>
</protein>
<evidence type="ECO:0000256" key="4">
    <source>
        <dbReference type="ARBA" id="ARBA00022475"/>
    </source>
</evidence>
<dbReference type="PANTHER" id="PTHR42929:SF1">
    <property type="entry name" value="INNER MEMBRANE ABC TRANSPORTER PERMEASE PROTEIN YDCU-RELATED"/>
    <property type="match status" value="1"/>
</dbReference>
<dbReference type="GO" id="GO:0005886">
    <property type="term" value="C:plasma membrane"/>
    <property type="evidence" value="ECO:0007669"/>
    <property type="project" value="UniProtKB-SubCell"/>
</dbReference>
<organism evidence="10 11">
    <name type="scientific">Candidatus Fimenecus excrementigallinarum</name>
    <dbReference type="NCBI Taxonomy" id="2840816"/>
    <lineage>
        <taxon>Bacteria</taxon>
        <taxon>Bacillati</taxon>
        <taxon>Bacillota</taxon>
        <taxon>Clostridia</taxon>
        <taxon>Candidatus Fimenecus</taxon>
    </lineage>
</organism>
<feature type="transmembrane region" description="Helical" evidence="8">
    <location>
        <begin position="194"/>
        <end position="214"/>
    </location>
</feature>
<feature type="domain" description="ABC transmembrane type-1" evidence="9">
    <location>
        <begin position="57"/>
        <end position="261"/>
    </location>
</feature>
<dbReference type="SUPFAM" id="SSF161098">
    <property type="entry name" value="MetI-like"/>
    <property type="match status" value="1"/>
</dbReference>
<accession>A0A9D1IG07</accession>
<evidence type="ECO:0000256" key="6">
    <source>
        <dbReference type="ARBA" id="ARBA00022989"/>
    </source>
</evidence>
<feature type="transmembrane region" description="Helical" evidence="8">
    <location>
        <begin position="61"/>
        <end position="81"/>
    </location>
</feature>
<evidence type="ECO:0000256" key="5">
    <source>
        <dbReference type="ARBA" id="ARBA00022692"/>
    </source>
</evidence>
<evidence type="ECO:0000259" key="9">
    <source>
        <dbReference type="PROSITE" id="PS50928"/>
    </source>
</evidence>
<comment type="similarity">
    <text evidence="2">Belongs to the binding-protein-dependent transport system permease family. CysTW subfamily.</text>
</comment>
<evidence type="ECO:0000256" key="1">
    <source>
        <dbReference type="ARBA" id="ARBA00004651"/>
    </source>
</evidence>
<keyword evidence="3 8" id="KW-0813">Transport</keyword>
<evidence type="ECO:0000256" key="3">
    <source>
        <dbReference type="ARBA" id="ARBA00022448"/>
    </source>
</evidence>
<evidence type="ECO:0000313" key="11">
    <source>
        <dbReference type="Proteomes" id="UP000824071"/>
    </source>
</evidence>
<dbReference type="PANTHER" id="PTHR42929">
    <property type="entry name" value="INNER MEMBRANE ABC TRANSPORTER PERMEASE PROTEIN YDCU-RELATED-RELATED"/>
    <property type="match status" value="1"/>
</dbReference>
<dbReference type="InterPro" id="IPR035906">
    <property type="entry name" value="MetI-like_sf"/>
</dbReference>
<comment type="caution">
    <text evidence="10">The sequence shown here is derived from an EMBL/GenBank/DDBJ whole genome shotgun (WGS) entry which is preliminary data.</text>
</comment>
<reference evidence="10" key="2">
    <citation type="journal article" date="2021" name="PeerJ">
        <title>Extensive microbial diversity within the chicken gut microbiome revealed by metagenomics and culture.</title>
        <authorList>
            <person name="Gilroy R."/>
            <person name="Ravi A."/>
            <person name="Getino M."/>
            <person name="Pursley I."/>
            <person name="Horton D.L."/>
            <person name="Alikhan N.F."/>
            <person name="Baker D."/>
            <person name="Gharbi K."/>
            <person name="Hall N."/>
            <person name="Watson M."/>
            <person name="Adriaenssens E.M."/>
            <person name="Foster-Nyarko E."/>
            <person name="Jarju S."/>
            <person name="Secka A."/>
            <person name="Antonio M."/>
            <person name="Oren A."/>
            <person name="Chaudhuri R.R."/>
            <person name="La Ragione R."/>
            <person name="Hildebrand F."/>
            <person name="Pallen M.J."/>
        </authorList>
    </citation>
    <scope>NUCLEOTIDE SEQUENCE</scope>
    <source>
        <strain evidence="10">ChiGjej1B1-19959</strain>
    </source>
</reference>
<dbReference type="AlphaFoldDB" id="A0A9D1IG07"/>
<feature type="transmembrane region" description="Helical" evidence="8">
    <location>
        <begin position="12"/>
        <end position="35"/>
    </location>
</feature>
<dbReference type="Proteomes" id="UP000824071">
    <property type="component" value="Unassembled WGS sequence"/>
</dbReference>
<keyword evidence="6 8" id="KW-1133">Transmembrane helix</keyword>
<dbReference type="EMBL" id="DVMW01000018">
    <property type="protein sequence ID" value="HIU35377.1"/>
    <property type="molecule type" value="Genomic_DNA"/>
</dbReference>
<comment type="subcellular location">
    <subcellularLocation>
        <location evidence="1 8">Cell membrane</location>
        <topology evidence="1 8">Multi-pass membrane protein</topology>
    </subcellularLocation>
</comment>
<gene>
    <name evidence="10" type="ORF">IAC53_02050</name>
</gene>
<keyword evidence="4" id="KW-1003">Cell membrane</keyword>
<evidence type="ECO:0000256" key="8">
    <source>
        <dbReference type="RuleBase" id="RU363032"/>
    </source>
</evidence>
<evidence type="ECO:0000256" key="2">
    <source>
        <dbReference type="ARBA" id="ARBA00007069"/>
    </source>
</evidence>
<dbReference type="PROSITE" id="PS50928">
    <property type="entry name" value="ABC_TM1"/>
    <property type="match status" value="1"/>
</dbReference>
<evidence type="ECO:0000256" key="7">
    <source>
        <dbReference type="ARBA" id="ARBA00023136"/>
    </source>
</evidence>
<reference evidence="10" key="1">
    <citation type="submission" date="2020-10" db="EMBL/GenBank/DDBJ databases">
        <authorList>
            <person name="Gilroy R."/>
        </authorList>
    </citation>
    <scope>NUCLEOTIDE SEQUENCE</scope>
    <source>
        <strain evidence="10">ChiGjej1B1-19959</strain>
    </source>
</reference>
<dbReference type="Gene3D" id="1.10.3720.10">
    <property type="entry name" value="MetI-like"/>
    <property type="match status" value="1"/>
</dbReference>
<sequence>MKKTSLAQKLINAPYMVWSVLFILAPMAMVVYYALTDRDGNFTVSNLASLSSYSETFVRSVWYAFLATVICLLLSYPFAYIMARSKASRQRMLMMLIMLPMWMNFLIRTYSWITILNNTGILNSLFEAIGIGRVQMINTPGAVILGMVYNFLPYMVLPIYSVMVKLDQSLVEAAQDLGCNSRAVLSKVIFPQSVPGVVSGITMVFVPCVSTFYISQKLGGGKFMLVGDAIEMQFQSAYNYNLGAALSLVLMLMIVVCMLVMNRFTDDNGEGAMLF</sequence>
<proteinExistence type="inferred from homology"/>
<evidence type="ECO:0000313" key="10">
    <source>
        <dbReference type="EMBL" id="HIU35377.1"/>
    </source>
</evidence>
<dbReference type="GO" id="GO:0055085">
    <property type="term" value="P:transmembrane transport"/>
    <property type="evidence" value="ECO:0007669"/>
    <property type="project" value="InterPro"/>
</dbReference>
<dbReference type="Pfam" id="PF00528">
    <property type="entry name" value="BPD_transp_1"/>
    <property type="match status" value="1"/>
</dbReference>
<feature type="transmembrane region" description="Helical" evidence="8">
    <location>
        <begin position="242"/>
        <end position="261"/>
    </location>
</feature>
<keyword evidence="5 8" id="KW-0812">Transmembrane</keyword>
<dbReference type="CDD" id="cd06261">
    <property type="entry name" value="TM_PBP2"/>
    <property type="match status" value="1"/>
</dbReference>
<keyword evidence="7 8" id="KW-0472">Membrane</keyword>
<feature type="transmembrane region" description="Helical" evidence="8">
    <location>
        <begin position="142"/>
        <end position="160"/>
    </location>
</feature>
<name>A0A9D1IG07_9FIRM</name>
<dbReference type="InterPro" id="IPR000515">
    <property type="entry name" value="MetI-like"/>
</dbReference>